<dbReference type="InterPro" id="IPR011047">
    <property type="entry name" value="Quinoprotein_ADH-like_sf"/>
</dbReference>
<dbReference type="InterPro" id="IPR001680">
    <property type="entry name" value="WD40_rpt"/>
</dbReference>
<evidence type="ECO:0000256" key="5">
    <source>
        <dbReference type="ARBA" id="ARBA00023242"/>
    </source>
</evidence>
<dbReference type="AlphaFoldDB" id="A0AAJ7TF93"/>
<dbReference type="InterPro" id="IPR015943">
    <property type="entry name" value="WD40/YVTN_repeat-like_dom_sf"/>
</dbReference>
<organism evidence="8 9">
    <name type="scientific">Petromyzon marinus</name>
    <name type="common">Sea lamprey</name>
    <dbReference type="NCBI Taxonomy" id="7757"/>
    <lineage>
        <taxon>Eukaryota</taxon>
        <taxon>Metazoa</taxon>
        <taxon>Chordata</taxon>
        <taxon>Craniata</taxon>
        <taxon>Vertebrata</taxon>
        <taxon>Cyclostomata</taxon>
        <taxon>Hyperoartia</taxon>
        <taxon>Petromyzontiformes</taxon>
        <taxon>Petromyzontidae</taxon>
        <taxon>Petromyzon</taxon>
    </lineage>
</organism>
<dbReference type="FunFam" id="2.130.10.10:FF:000255">
    <property type="entry name" value="Periodic tryptophan protein 2 homolog"/>
    <property type="match status" value="1"/>
</dbReference>
<feature type="repeat" description="WD" evidence="6">
    <location>
        <begin position="494"/>
        <end position="527"/>
    </location>
</feature>
<dbReference type="PROSITE" id="PS50294">
    <property type="entry name" value="WD_REPEATS_REGION"/>
    <property type="match status" value="3"/>
</dbReference>
<keyword evidence="4" id="KW-0677">Repeat</keyword>
<proteinExistence type="inferred from homology"/>
<reference evidence="9" key="1">
    <citation type="submission" date="2025-08" db="UniProtKB">
        <authorList>
            <consortium name="RefSeq"/>
        </authorList>
    </citation>
    <scope>IDENTIFICATION</scope>
    <source>
        <tissue evidence="9">Sperm</tissue>
    </source>
</reference>
<dbReference type="InterPro" id="IPR019775">
    <property type="entry name" value="WD40_repeat_CS"/>
</dbReference>
<keyword evidence="5" id="KW-0539">Nucleus</keyword>
<evidence type="ECO:0000256" key="3">
    <source>
        <dbReference type="ARBA" id="ARBA00022574"/>
    </source>
</evidence>
<protein>
    <submittedName>
        <fullName evidence="9">Periodic tryptophan protein 2 homolog</fullName>
    </submittedName>
</protein>
<dbReference type="GO" id="GO:0034388">
    <property type="term" value="C:Pwp2p-containing subcomplex of 90S preribosome"/>
    <property type="evidence" value="ECO:0007669"/>
    <property type="project" value="TreeGrafter"/>
</dbReference>
<sequence>MKFNFRFSNLLGTVYRRGNLAFSPDGNSVVSPVGNRITLFDLKNNKSETLPVATRVNISCVGLSRDMSLAILIDEEGAAVLVSMIGKSVLHHFHFHKPVHSIKFSPDGRKFVVTKDKVAMLYHAPGLVREFNPFVLDKTFFGPYDETTCIDWTDDSRCFSVGSKDMSTWVFGAERWQNLVFYALGGHRDAIVACFFRQNSLDIYTLSRDAALCVWECDTPLTGLRPRAAKAPEEAAEEEREVPCGHGEGEKAGEVIHGKVETEVAQYKVHYKQKSKHFFNKDGDFKYLTAADYHKATQILVSAFASGVFHIHELPDFNLIHSLSISDQSISSVCINNTGDWIAFGCTGYGQLLVWEWQSESYVMKQQGHYNSMACVSYSPDGQHMATGGDDGKVKLWNTSSGFCFVTFSDHSSSITGITFTSTGFVVLSASLDGTVRAFDLHRYRNFRTFTSPRPAQFCSVAVDSSGEVVCAGSSDHFEVYVWSMQTGRLLEVLAGHEGPVSGLSFSPGQALLASCSWDRTVRVWDVFESKGNRETIQLNSDALAVVFRPDGKQIAVATLDGHISFWDPHQATQTGSIEGRHDLAMGRRDLDLVTAKHTAKGKSFTTLCYSADGESILAGGRSKFVCIYNIQEQILIKKFEISCNHSLDAMEQFLDRRKMTEFGSLALIDEGVGDEEGTAISLPGVRRGDMSSRNFKPEVRVTSLQFAPTGQGWAATTTEGLLVYSLDRGLVFDPFDLDVDVTPQSVRKALSAGSFSTALILSFRLNEKQVIQEVLESIPHSHIEIVSRSLAEVYVLKTLDFVAAMLESSCHLHFYLLWAHQLLLLHGPSLKARSASILPLIRNLQRSTQKRHDEVAKLCDWNMYNMRYVLALAQQTPEKPDGEVAEEDLDENELLSDLMI</sequence>
<dbReference type="InterPro" id="IPR027145">
    <property type="entry name" value="PWP2"/>
</dbReference>
<evidence type="ECO:0000313" key="8">
    <source>
        <dbReference type="Proteomes" id="UP001318040"/>
    </source>
</evidence>
<dbReference type="SMART" id="SM00320">
    <property type="entry name" value="WD40"/>
    <property type="match status" value="12"/>
</dbReference>
<evidence type="ECO:0000256" key="6">
    <source>
        <dbReference type="PROSITE-ProRule" id="PRU00221"/>
    </source>
</evidence>
<feature type="domain" description="Small-subunit processome Utp12" evidence="7">
    <location>
        <begin position="767"/>
        <end position="871"/>
    </location>
</feature>
<dbReference type="SUPFAM" id="SSF50998">
    <property type="entry name" value="Quinoprotein alcohol dehydrogenase-like"/>
    <property type="match status" value="1"/>
</dbReference>
<dbReference type="InterPro" id="IPR007148">
    <property type="entry name" value="SSU_processome_Utp12"/>
</dbReference>
<name>A0AAJ7TF93_PETMA</name>
<dbReference type="GO" id="GO:0032040">
    <property type="term" value="C:small-subunit processome"/>
    <property type="evidence" value="ECO:0007669"/>
    <property type="project" value="TreeGrafter"/>
</dbReference>
<evidence type="ECO:0000256" key="2">
    <source>
        <dbReference type="ARBA" id="ARBA00010226"/>
    </source>
</evidence>
<accession>A0AAJ7TF93</accession>
<evidence type="ECO:0000256" key="4">
    <source>
        <dbReference type="ARBA" id="ARBA00022737"/>
    </source>
</evidence>
<dbReference type="Gene3D" id="2.130.10.10">
    <property type="entry name" value="YVTN repeat-like/Quinoprotein amine dehydrogenase"/>
    <property type="match status" value="3"/>
</dbReference>
<dbReference type="PANTHER" id="PTHR19858:SF0">
    <property type="entry name" value="PERIODIC TRYPTOPHAN PROTEIN 2 HOMOLOG"/>
    <property type="match status" value="1"/>
</dbReference>
<evidence type="ECO:0000259" key="7">
    <source>
        <dbReference type="Pfam" id="PF04003"/>
    </source>
</evidence>
<dbReference type="SUPFAM" id="SSF82171">
    <property type="entry name" value="DPP6 N-terminal domain-like"/>
    <property type="match status" value="1"/>
</dbReference>
<comment type="subcellular location">
    <subcellularLocation>
        <location evidence="1">Nucleus</location>
        <location evidence="1">Nucleolus</location>
    </subcellularLocation>
</comment>
<dbReference type="Pfam" id="PF04003">
    <property type="entry name" value="Utp12"/>
    <property type="match status" value="1"/>
</dbReference>
<evidence type="ECO:0000313" key="9">
    <source>
        <dbReference type="RefSeq" id="XP_032816866.1"/>
    </source>
</evidence>
<dbReference type="PROSITE" id="PS50082">
    <property type="entry name" value="WD_REPEATS_2"/>
    <property type="match status" value="3"/>
</dbReference>
<dbReference type="GO" id="GO:0000028">
    <property type="term" value="P:ribosomal small subunit assembly"/>
    <property type="evidence" value="ECO:0007669"/>
    <property type="project" value="TreeGrafter"/>
</dbReference>
<dbReference type="Proteomes" id="UP001318040">
    <property type="component" value="Chromosome 26"/>
</dbReference>
<keyword evidence="8" id="KW-1185">Reference proteome</keyword>
<dbReference type="Pfam" id="PF00400">
    <property type="entry name" value="WD40"/>
    <property type="match status" value="5"/>
</dbReference>
<dbReference type="KEGG" id="pmrn:116946109"/>
<feature type="repeat" description="WD" evidence="6">
    <location>
        <begin position="408"/>
        <end position="449"/>
    </location>
</feature>
<dbReference type="PROSITE" id="PS00678">
    <property type="entry name" value="WD_REPEATS_1"/>
    <property type="match status" value="2"/>
</dbReference>
<dbReference type="CDD" id="cd00200">
    <property type="entry name" value="WD40"/>
    <property type="match status" value="1"/>
</dbReference>
<dbReference type="RefSeq" id="XP_032816866.1">
    <property type="nucleotide sequence ID" value="XM_032960975.1"/>
</dbReference>
<feature type="repeat" description="WD" evidence="6">
    <location>
        <begin position="366"/>
        <end position="407"/>
    </location>
</feature>
<keyword evidence="3 6" id="KW-0853">WD repeat</keyword>
<evidence type="ECO:0000256" key="1">
    <source>
        <dbReference type="ARBA" id="ARBA00004604"/>
    </source>
</evidence>
<gene>
    <name evidence="9" type="primary">LOC116946109</name>
</gene>
<dbReference type="FunFam" id="2.130.10.10:FF:000216">
    <property type="entry name" value="Periodic tryptophan protein 2 homolog"/>
    <property type="match status" value="1"/>
</dbReference>
<dbReference type="GO" id="GO:0000462">
    <property type="term" value="P:maturation of SSU-rRNA from tricistronic rRNA transcript (SSU-rRNA, 5.8S rRNA, LSU-rRNA)"/>
    <property type="evidence" value="ECO:0007669"/>
    <property type="project" value="TreeGrafter"/>
</dbReference>
<dbReference type="PANTHER" id="PTHR19858">
    <property type="entry name" value="WD40 REPEAT PROTEIN"/>
    <property type="match status" value="1"/>
</dbReference>
<comment type="similarity">
    <text evidence="2">Belongs to the WD repeat PWP2 family.</text>
</comment>